<dbReference type="EMBL" id="BAABFX010000009">
    <property type="protein sequence ID" value="GAA4388998.1"/>
    <property type="molecule type" value="Genomic_DNA"/>
</dbReference>
<dbReference type="Proteomes" id="UP001500390">
    <property type="component" value="Unassembled WGS sequence"/>
</dbReference>
<evidence type="ECO:0000256" key="3">
    <source>
        <dbReference type="ARBA" id="ARBA00021315"/>
    </source>
</evidence>
<dbReference type="PANTHER" id="PTHR11059:SF0">
    <property type="entry name" value="DNA REPAIR PROTEIN RECN"/>
    <property type="match status" value="1"/>
</dbReference>
<dbReference type="RefSeq" id="WP_159898867.1">
    <property type="nucleotide sequence ID" value="NZ_BAABFX010000009.1"/>
</dbReference>
<dbReference type="PANTHER" id="PTHR11059">
    <property type="entry name" value="DNA REPAIR PROTEIN RECN"/>
    <property type="match status" value="1"/>
</dbReference>
<keyword evidence="10" id="KW-0175">Coiled coil</keyword>
<protein>
    <recommendedName>
        <fullName evidence="3 9">DNA repair protein RecN</fullName>
    </recommendedName>
    <alternativeName>
        <fullName evidence="8 9">Recombination protein N</fullName>
    </alternativeName>
</protein>
<evidence type="ECO:0000256" key="8">
    <source>
        <dbReference type="ARBA" id="ARBA00033408"/>
    </source>
</evidence>
<dbReference type="PIRSF" id="PIRSF003128">
    <property type="entry name" value="RecN"/>
    <property type="match status" value="1"/>
</dbReference>
<reference evidence="13" key="1">
    <citation type="journal article" date="2019" name="Int. J. Syst. Evol. Microbiol.">
        <title>The Global Catalogue of Microorganisms (GCM) 10K type strain sequencing project: providing services to taxonomists for standard genome sequencing and annotation.</title>
        <authorList>
            <consortium name="The Broad Institute Genomics Platform"/>
            <consortium name="The Broad Institute Genome Sequencing Center for Infectious Disease"/>
            <person name="Wu L."/>
            <person name="Ma J."/>
        </authorList>
    </citation>
    <scope>NUCLEOTIDE SEQUENCE [LARGE SCALE GENOMIC DNA]</scope>
    <source>
        <strain evidence="13">JCM 17738</strain>
    </source>
</reference>
<organism evidence="12 13">
    <name type="scientific">Ornithinibacter aureus</name>
    <dbReference type="NCBI Taxonomy" id="622664"/>
    <lineage>
        <taxon>Bacteria</taxon>
        <taxon>Bacillati</taxon>
        <taxon>Actinomycetota</taxon>
        <taxon>Actinomycetes</taxon>
        <taxon>Micrococcales</taxon>
        <taxon>Intrasporangiaceae</taxon>
        <taxon>Ornithinibacter</taxon>
    </lineage>
</organism>
<sequence length="563" mass="58327">MIEEIRIRDLGVIDEAVLPLHPGLTVLTGETGAGKTMVVTGLGLLLGGRGDSALVRAGADRVVVEGLLSLPEGHRALGRAADAGADVRDGLVLVRSVGSDGRSRAHVGGRAAPVGLLAELAEHLVAVHGQADQWRLRRADQHREVLDGFGGVDVATALAEYRAVHGELIDAEAELGELRAAAAARAREAETLRVGLERIEALDPQPGEDDALRLESHRLGHAEELRDGAGAAHDALTGGDDAGGPANPGVLGALATASARLDQVSASDPALAEIGTRVDELRYLAADVAADLGSYLADADIDPARLEQVESRRAALAELTRLYGPGVDDVLAWARDAAVRVADLESTTDRIDELAARVEVLTADRERAAATLTARRTDAASTLGHRITDELMHLAMGSATVTVDVADAGRFGADGRDDVEIRLASGSGTAPRSVTKAASGGELSRVMLALEVATATEAASVPTFVFDEVDAGVGGRAALDVGARLAALARHAQVIVVTHLAQVAAHADRHLVVERSDDGQVTRSGVHEVAGEDRVAELARMLGGSGTDAALEHARDLMARARG</sequence>
<evidence type="ECO:0000256" key="9">
    <source>
        <dbReference type="PIRNR" id="PIRNR003128"/>
    </source>
</evidence>
<dbReference type="Pfam" id="PF02463">
    <property type="entry name" value="SMC_N"/>
    <property type="match status" value="1"/>
</dbReference>
<feature type="coiled-coil region" evidence="10">
    <location>
        <begin position="344"/>
        <end position="371"/>
    </location>
</feature>
<keyword evidence="13" id="KW-1185">Reference proteome</keyword>
<evidence type="ECO:0000256" key="2">
    <source>
        <dbReference type="ARBA" id="ARBA00009441"/>
    </source>
</evidence>
<feature type="domain" description="RecF/RecN/SMC N-terminal" evidence="11">
    <location>
        <begin position="2"/>
        <end position="519"/>
    </location>
</feature>
<evidence type="ECO:0000256" key="4">
    <source>
        <dbReference type="ARBA" id="ARBA00022741"/>
    </source>
</evidence>
<dbReference type="Gene3D" id="3.40.50.300">
    <property type="entry name" value="P-loop containing nucleotide triphosphate hydrolases"/>
    <property type="match status" value="2"/>
</dbReference>
<evidence type="ECO:0000313" key="12">
    <source>
        <dbReference type="EMBL" id="GAA4388998.1"/>
    </source>
</evidence>
<evidence type="ECO:0000256" key="5">
    <source>
        <dbReference type="ARBA" id="ARBA00022763"/>
    </source>
</evidence>
<dbReference type="NCBIfam" id="TIGR00634">
    <property type="entry name" value="recN"/>
    <property type="match status" value="1"/>
</dbReference>
<dbReference type="InterPro" id="IPR003395">
    <property type="entry name" value="RecF/RecN/SMC_N"/>
</dbReference>
<name>A0ABP8JDD8_9MICO</name>
<keyword evidence="6" id="KW-0067">ATP-binding</keyword>
<keyword evidence="4" id="KW-0547">Nucleotide-binding</keyword>
<keyword evidence="7 9" id="KW-0234">DNA repair</keyword>
<evidence type="ECO:0000313" key="13">
    <source>
        <dbReference type="Proteomes" id="UP001500390"/>
    </source>
</evidence>
<gene>
    <name evidence="12" type="primary">recN</name>
    <name evidence="12" type="ORF">GCM10023153_04850</name>
</gene>
<evidence type="ECO:0000256" key="10">
    <source>
        <dbReference type="SAM" id="Coils"/>
    </source>
</evidence>
<evidence type="ECO:0000256" key="6">
    <source>
        <dbReference type="ARBA" id="ARBA00022840"/>
    </source>
</evidence>
<comment type="similarity">
    <text evidence="2 9">Belongs to the RecN family.</text>
</comment>
<accession>A0ABP8JDD8</accession>
<proteinExistence type="inferred from homology"/>
<evidence type="ECO:0000256" key="1">
    <source>
        <dbReference type="ARBA" id="ARBA00003618"/>
    </source>
</evidence>
<comment type="function">
    <text evidence="1 9">May be involved in recombinational repair of damaged DNA.</text>
</comment>
<evidence type="ECO:0000259" key="11">
    <source>
        <dbReference type="Pfam" id="PF02463"/>
    </source>
</evidence>
<keyword evidence="5 9" id="KW-0227">DNA damage</keyword>
<comment type="caution">
    <text evidence="12">The sequence shown here is derived from an EMBL/GenBank/DDBJ whole genome shotgun (WGS) entry which is preliminary data.</text>
</comment>
<dbReference type="InterPro" id="IPR004604">
    <property type="entry name" value="DNA_recomb/repair_RecN"/>
</dbReference>
<evidence type="ECO:0000256" key="7">
    <source>
        <dbReference type="ARBA" id="ARBA00023204"/>
    </source>
</evidence>
<dbReference type="SUPFAM" id="SSF52540">
    <property type="entry name" value="P-loop containing nucleoside triphosphate hydrolases"/>
    <property type="match status" value="2"/>
</dbReference>
<dbReference type="InterPro" id="IPR027417">
    <property type="entry name" value="P-loop_NTPase"/>
</dbReference>